<dbReference type="InterPro" id="IPR039425">
    <property type="entry name" value="RNA_pol_sigma-70-like"/>
</dbReference>
<dbReference type="Proteomes" id="UP000192478">
    <property type="component" value="Chromosome"/>
</dbReference>
<evidence type="ECO:0000313" key="11">
    <source>
        <dbReference type="Proteomes" id="UP000192478"/>
    </source>
</evidence>
<dbReference type="SUPFAM" id="SSF88659">
    <property type="entry name" value="Sigma3 and sigma4 domains of RNA polymerase sigma factors"/>
    <property type="match status" value="1"/>
</dbReference>
<organism evidence="9 11">
    <name type="scientific">Clostridium formicaceticum</name>
    <dbReference type="NCBI Taxonomy" id="1497"/>
    <lineage>
        <taxon>Bacteria</taxon>
        <taxon>Bacillati</taxon>
        <taxon>Bacillota</taxon>
        <taxon>Clostridia</taxon>
        <taxon>Eubacteriales</taxon>
        <taxon>Clostridiaceae</taxon>
        <taxon>Clostridium</taxon>
    </lineage>
</organism>
<dbReference type="AlphaFoldDB" id="A0AAC9WIF1"/>
<dbReference type="InterPro" id="IPR007627">
    <property type="entry name" value="RNA_pol_sigma70_r2"/>
</dbReference>
<feature type="domain" description="RNA polymerase sigma factor 70 region 4 type 2" evidence="7">
    <location>
        <begin position="126"/>
        <end position="176"/>
    </location>
</feature>
<dbReference type="InterPro" id="IPR013324">
    <property type="entry name" value="RNA_pol_sigma_r3/r4-like"/>
</dbReference>
<sequence length="188" mass="21558">MQDINEERILLMLKKSPGEGISMAIDKYGGAVKTICKNILFDCSREDIEEAVADSFVGLWKSIDKFKSNGNYSLKSYLYGIARHTALDKRRVMKKETFVLPVEEVIVEAAVDLECDYVKKLNENIVHDSVNSMEEPIRSVFILRYFYYEKVNAIAKRLGLTPKVVENHLYRGKSKLKRELLGRGVQCE</sequence>
<evidence type="ECO:0000256" key="3">
    <source>
        <dbReference type="ARBA" id="ARBA00023082"/>
    </source>
</evidence>
<evidence type="ECO:0000313" key="8">
    <source>
        <dbReference type="EMBL" id="AOY75316.1"/>
    </source>
</evidence>
<dbReference type="InterPro" id="IPR014284">
    <property type="entry name" value="RNA_pol_sigma-70_dom"/>
</dbReference>
<protein>
    <submittedName>
        <fullName evidence="9">RNA polymerase factor sigma-70</fullName>
    </submittedName>
</protein>
<gene>
    <name evidence="8" type="ORF">BJL90_04995</name>
    <name evidence="9" type="ORF">CLFO_42400</name>
</gene>
<evidence type="ECO:0000256" key="1">
    <source>
        <dbReference type="ARBA" id="ARBA00010641"/>
    </source>
</evidence>
<dbReference type="InterPro" id="IPR036388">
    <property type="entry name" value="WH-like_DNA-bd_sf"/>
</dbReference>
<dbReference type="PANTHER" id="PTHR43133:SF8">
    <property type="entry name" value="RNA POLYMERASE SIGMA FACTOR HI_1459-RELATED"/>
    <property type="match status" value="1"/>
</dbReference>
<dbReference type="GO" id="GO:0006352">
    <property type="term" value="P:DNA-templated transcription initiation"/>
    <property type="evidence" value="ECO:0007669"/>
    <property type="project" value="InterPro"/>
</dbReference>
<evidence type="ECO:0000313" key="10">
    <source>
        <dbReference type="Proteomes" id="UP000177894"/>
    </source>
</evidence>
<evidence type="ECO:0000313" key="9">
    <source>
        <dbReference type="EMBL" id="ARE89759.1"/>
    </source>
</evidence>
<dbReference type="PANTHER" id="PTHR43133">
    <property type="entry name" value="RNA POLYMERASE ECF-TYPE SIGMA FACTO"/>
    <property type="match status" value="1"/>
</dbReference>
<keyword evidence="4" id="KW-0238">DNA-binding</keyword>
<reference evidence="9 11" key="2">
    <citation type="submission" date="2017-03" db="EMBL/GenBank/DDBJ databases">
        <title>Complete sequence of Clostridium formicaceticum DSM 92.</title>
        <authorList>
            <person name="Poehlein A."/>
            <person name="Karl M."/>
            <person name="Bengelsdorf F.R."/>
            <person name="Duerre P."/>
            <person name="Daniel R."/>
        </authorList>
    </citation>
    <scope>NUCLEOTIDE SEQUENCE [LARGE SCALE GENOMIC DNA]</scope>
    <source>
        <strain evidence="9 11">DSM 92</strain>
    </source>
</reference>
<dbReference type="RefSeq" id="WP_070964854.1">
    <property type="nucleotide sequence ID" value="NZ_CP017603.1"/>
</dbReference>
<keyword evidence="3" id="KW-0731">Sigma factor</keyword>
<comment type="similarity">
    <text evidence="1">Belongs to the sigma-70 factor family. ECF subfamily.</text>
</comment>
<accession>A0AAC9WIF1</accession>
<dbReference type="KEGG" id="cfm:BJL90_04995"/>
<dbReference type="GO" id="GO:0016987">
    <property type="term" value="F:sigma factor activity"/>
    <property type="evidence" value="ECO:0007669"/>
    <property type="project" value="UniProtKB-KW"/>
</dbReference>
<dbReference type="NCBIfam" id="TIGR02937">
    <property type="entry name" value="sigma70-ECF"/>
    <property type="match status" value="1"/>
</dbReference>
<dbReference type="EMBL" id="CP017603">
    <property type="protein sequence ID" value="AOY75316.1"/>
    <property type="molecule type" value="Genomic_DNA"/>
</dbReference>
<dbReference type="Pfam" id="PF04542">
    <property type="entry name" value="Sigma70_r2"/>
    <property type="match status" value="1"/>
</dbReference>
<keyword evidence="5" id="KW-0804">Transcription</keyword>
<dbReference type="Proteomes" id="UP000177894">
    <property type="component" value="Chromosome"/>
</dbReference>
<dbReference type="Gene3D" id="1.10.1740.10">
    <property type="match status" value="1"/>
</dbReference>
<reference evidence="8 10" key="1">
    <citation type="submission" date="2016-10" db="EMBL/GenBank/DDBJ databases">
        <title>Complete Genome Sequence of Acetogen Clostridium formicoaceticum ATCC 27076.</title>
        <authorList>
            <person name="Bao T."/>
            <person name="Cheng C."/>
            <person name="Zhao J."/>
            <person name="Yang S.-T."/>
            <person name="Wang J."/>
            <person name="Wang M."/>
        </authorList>
    </citation>
    <scope>NUCLEOTIDE SEQUENCE [LARGE SCALE GENOMIC DNA]</scope>
    <source>
        <strain evidence="8 10">ATCC 27076</strain>
    </source>
</reference>
<dbReference type="SUPFAM" id="SSF88946">
    <property type="entry name" value="Sigma2 domain of RNA polymerase sigma factors"/>
    <property type="match status" value="1"/>
</dbReference>
<dbReference type="EMBL" id="CP020559">
    <property type="protein sequence ID" value="ARE89759.1"/>
    <property type="molecule type" value="Genomic_DNA"/>
</dbReference>
<dbReference type="GO" id="GO:0003677">
    <property type="term" value="F:DNA binding"/>
    <property type="evidence" value="ECO:0007669"/>
    <property type="project" value="UniProtKB-KW"/>
</dbReference>
<dbReference type="InterPro" id="IPR013249">
    <property type="entry name" value="RNA_pol_sigma70_r4_t2"/>
</dbReference>
<name>A0AAC9WIF1_9CLOT</name>
<evidence type="ECO:0000256" key="4">
    <source>
        <dbReference type="ARBA" id="ARBA00023125"/>
    </source>
</evidence>
<feature type="domain" description="RNA polymerase sigma-70 region 2" evidence="6">
    <location>
        <begin position="25"/>
        <end position="91"/>
    </location>
</feature>
<dbReference type="InterPro" id="IPR013325">
    <property type="entry name" value="RNA_pol_sigma_r2"/>
</dbReference>
<keyword evidence="2" id="KW-0805">Transcription regulation</keyword>
<dbReference type="Gene3D" id="1.10.10.10">
    <property type="entry name" value="Winged helix-like DNA-binding domain superfamily/Winged helix DNA-binding domain"/>
    <property type="match status" value="1"/>
</dbReference>
<evidence type="ECO:0000256" key="5">
    <source>
        <dbReference type="ARBA" id="ARBA00023163"/>
    </source>
</evidence>
<evidence type="ECO:0000256" key="2">
    <source>
        <dbReference type="ARBA" id="ARBA00023015"/>
    </source>
</evidence>
<proteinExistence type="inferred from homology"/>
<dbReference type="Pfam" id="PF08281">
    <property type="entry name" value="Sigma70_r4_2"/>
    <property type="match status" value="1"/>
</dbReference>
<keyword evidence="10" id="KW-1185">Reference proteome</keyword>
<evidence type="ECO:0000259" key="7">
    <source>
        <dbReference type="Pfam" id="PF08281"/>
    </source>
</evidence>
<evidence type="ECO:0000259" key="6">
    <source>
        <dbReference type="Pfam" id="PF04542"/>
    </source>
</evidence>